<dbReference type="Gene3D" id="3.30.830.10">
    <property type="entry name" value="Metalloenzyme, LuxS/M16 peptidase-like"/>
    <property type="match status" value="1"/>
</dbReference>
<feature type="compositionally biased region" description="Low complexity" evidence="1">
    <location>
        <begin position="128"/>
        <end position="141"/>
    </location>
</feature>
<comment type="caution">
    <text evidence="2">The sequence shown here is derived from an EMBL/GenBank/DDBJ whole genome shotgun (WGS) entry which is preliminary data.</text>
</comment>
<gene>
    <name evidence="2" type="ORF">THAOC_16771</name>
</gene>
<reference evidence="2 3" key="1">
    <citation type="journal article" date="2012" name="Genome Biol.">
        <title>Genome and low-iron response of an oceanic diatom adapted to chronic iron limitation.</title>
        <authorList>
            <person name="Lommer M."/>
            <person name="Specht M."/>
            <person name="Roy A.S."/>
            <person name="Kraemer L."/>
            <person name="Andreson R."/>
            <person name="Gutowska M.A."/>
            <person name="Wolf J."/>
            <person name="Bergner S.V."/>
            <person name="Schilhabel M.B."/>
            <person name="Klostermeier U.C."/>
            <person name="Beiko R.G."/>
            <person name="Rosenstiel P."/>
            <person name="Hippler M."/>
            <person name="Laroche J."/>
        </authorList>
    </citation>
    <scope>NUCLEOTIDE SEQUENCE [LARGE SCALE GENOMIC DNA]</scope>
    <source>
        <strain evidence="2 3">CCMP1005</strain>
    </source>
</reference>
<accession>K0SCE6</accession>
<dbReference type="Proteomes" id="UP000266841">
    <property type="component" value="Unassembled WGS sequence"/>
</dbReference>
<dbReference type="EMBL" id="AGNL01018745">
    <property type="protein sequence ID" value="EJK62609.1"/>
    <property type="molecule type" value="Genomic_DNA"/>
</dbReference>
<keyword evidence="3" id="KW-1185">Reference proteome</keyword>
<feature type="compositionally biased region" description="Low complexity" evidence="1">
    <location>
        <begin position="153"/>
        <end position="166"/>
    </location>
</feature>
<evidence type="ECO:0000313" key="3">
    <source>
        <dbReference type="Proteomes" id="UP000266841"/>
    </source>
</evidence>
<protein>
    <submittedName>
        <fullName evidence="2">Uncharacterized protein</fullName>
    </submittedName>
</protein>
<evidence type="ECO:0000313" key="2">
    <source>
        <dbReference type="EMBL" id="EJK62609.1"/>
    </source>
</evidence>
<evidence type="ECO:0000256" key="1">
    <source>
        <dbReference type="SAM" id="MobiDB-lite"/>
    </source>
</evidence>
<dbReference type="OrthoDB" id="952271at2759"/>
<organism evidence="2 3">
    <name type="scientific">Thalassiosira oceanica</name>
    <name type="common">Marine diatom</name>
    <dbReference type="NCBI Taxonomy" id="159749"/>
    <lineage>
        <taxon>Eukaryota</taxon>
        <taxon>Sar</taxon>
        <taxon>Stramenopiles</taxon>
        <taxon>Ochrophyta</taxon>
        <taxon>Bacillariophyta</taxon>
        <taxon>Coscinodiscophyceae</taxon>
        <taxon>Thalassiosirophycidae</taxon>
        <taxon>Thalassiosirales</taxon>
        <taxon>Thalassiosiraceae</taxon>
        <taxon>Thalassiosira</taxon>
    </lineage>
</organism>
<name>K0SCE6_THAOC</name>
<feature type="region of interest" description="Disordered" evidence="1">
    <location>
        <begin position="109"/>
        <end position="166"/>
    </location>
</feature>
<sequence>MTAEPARWEEAIEASVAEIRKLGVHGVTPGEMERYASALLTDAEQLAAQGDMISHGDQLAYLMETVANGHTFMSSEQSYAITEAALSTLTLEEVNSAASELCAHITGLNDGEAGSRGPSWPSPAPRGAPTGTPRRSSPRTASARRSHGRAGPTSSRSRTSSCRTRS</sequence>
<proteinExistence type="predicted"/>
<dbReference type="AlphaFoldDB" id="K0SCE6"/>
<dbReference type="eggNOG" id="KOG0959">
    <property type="taxonomic scope" value="Eukaryota"/>
</dbReference>